<dbReference type="EMBL" id="DRFN01000027">
    <property type="protein sequence ID" value="HDZ52329.1"/>
    <property type="molecule type" value="Genomic_DNA"/>
</dbReference>
<dbReference type="GO" id="GO:0020037">
    <property type="term" value="F:heme binding"/>
    <property type="evidence" value="ECO:0007669"/>
    <property type="project" value="InterPro"/>
</dbReference>
<dbReference type="GO" id="GO:0004130">
    <property type="term" value="F:cytochrome-c peroxidase activity"/>
    <property type="evidence" value="ECO:0007669"/>
    <property type="project" value="TreeGrafter"/>
</dbReference>
<dbReference type="Pfam" id="PF06537">
    <property type="entry name" value="DHOR"/>
    <property type="match status" value="1"/>
</dbReference>
<feature type="chain" id="PRO_5030617669" description="Cytochrome c domain-containing protein" evidence="5">
    <location>
        <begin position="31"/>
        <end position="509"/>
    </location>
</feature>
<keyword evidence="5" id="KW-0732">Signal</keyword>
<proteinExistence type="predicted"/>
<dbReference type="InterPro" id="IPR036909">
    <property type="entry name" value="Cyt_c-like_dom_sf"/>
</dbReference>
<evidence type="ECO:0000313" key="7">
    <source>
        <dbReference type="EMBL" id="HDZ52329.1"/>
    </source>
</evidence>
<dbReference type="PROSITE" id="PS51007">
    <property type="entry name" value="CYTC"/>
    <property type="match status" value="1"/>
</dbReference>
<dbReference type="GO" id="GO:0009055">
    <property type="term" value="F:electron transfer activity"/>
    <property type="evidence" value="ECO:0007669"/>
    <property type="project" value="InterPro"/>
</dbReference>
<dbReference type="InterPro" id="IPR010538">
    <property type="entry name" value="DHOR"/>
</dbReference>
<evidence type="ECO:0000256" key="1">
    <source>
        <dbReference type="ARBA" id="ARBA00022617"/>
    </source>
</evidence>
<organism evidence="7">
    <name type="scientific">Sulfitobacter litoralis</name>
    <dbReference type="NCBI Taxonomy" id="335975"/>
    <lineage>
        <taxon>Bacteria</taxon>
        <taxon>Pseudomonadati</taxon>
        <taxon>Pseudomonadota</taxon>
        <taxon>Alphaproteobacteria</taxon>
        <taxon>Rhodobacterales</taxon>
        <taxon>Roseobacteraceae</taxon>
        <taxon>Sulfitobacter</taxon>
    </lineage>
</organism>
<dbReference type="AlphaFoldDB" id="A0A7V1BFT9"/>
<keyword evidence="3 4" id="KW-0408">Iron</keyword>
<dbReference type="PANTHER" id="PTHR30600:SF4">
    <property type="entry name" value="CYTOCHROME C DOMAIN-CONTAINING PROTEIN"/>
    <property type="match status" value="1"/>
</dbReference>
<dbReference type="GO" id="GO:0046872">
    <property type="term" value="F:metal ion binding"/>
    <property type="evidence" value="ECO:0007669"/>
    <property type="project" value="UniProtKB-KW"/>
</dbReference>
<dbReference type="Proteomes" id="UP000885704">
    <property type="component" value="Unassembled WGS sequence"/>
</dbReference>
<dbReference type="Gene3D" id="1.10.760.10">
    <property type="entry name" value="Cytochrome c-like domain"/>
    <property type="match status" value="1"/>
</dbReference>
<evidence type="ECO:0000256" key="3">
    <source>
        <dbReference type="ARBA" id="ARBA00023004"/>
    </source>
</evidence>
<name>A0A7V1BFT9_9RHOB</name>
<evidence type="ECO:0000256" key="4">
    <source>
        <dbReference type="PROSITE-ProRule" id="PRU00433"/>
    </source>
</evidence>
<dbReference type="SUPFAM" id="SSF46626">
    <property type="entry name" value="Cytochrome c"/>
    <property type="match status" value="1"/>
</dbReference>
<keyword evidence="1 4" id="KW-0349">Heme</keyword>
<evidence type="ECO:0000259" key="6">
    <source>
        <dbReference type="PROSITE" id="PS51007"/>
    </source>
</evidence>
<feature type="signal peptide" evidence="5">
    <location>
        <begin position="1"/>
        <end position="30"/>
    </location>
</feature>
<protein>
    <recommendedName>
        <fullName evidence="6">Cytochrome c domain-containing protein</fullName>
    </recommendedName>
</protein>
<dbReference type="InterPro" id="IPR009056">
    <property type="entry name" value="Cyt_c-like_dom"/>
</dbReference>
<sequence length="509" mass="54308">MERYMNKCYSSIAPATFLTTVLFTPLTAIAQEPLQRVDQNHLNDLVTHDQGNIAFLQAFEAGDALSEFDFTANHGVGANIGEGRRFTRFPRADLDGDQEWATHFPKREGGANATSCISCHSAPFANGAGGVAMNVVLDPDHTADPSQYLERNTTSLFALSIPQRLAEEMSVELYLQREDARQLACAKGSATVALVAKEVAFGTLSLTRISEDPCEVSIDTSQLAGIDADLVVRPFGWKGNHATIRSFTRDAAHNELGLQATELVGAQDGDYDGVIHELSVGDVTALTLYMAALERPVSTVELAEIGVIDLADVQRADIAAGEHLFNTVGCSSCHTPSMTIADPTFSAPSRVAGYADILFPDGSSPEAHGLVSDSAITFDMRLDPPNNQILLDSGGMYHLGALETDAKGKGIARWYSDFKRHDMGPALSDPSDPLGMGASVFLTRSLAGVGSTGPWLHDGRATTLEEAIFAHGGEAAVSRNAYAAMSDADAARIVTFLESLILFSADEAH</sequence>
<reference evidence="7" key="1">
    <citation type="journal article" date="2020" name="mSystems">
        <title>Genome- and Community-Level Interaction Insights into Carbon Utilization and Element Cycling Functions of Hydrothermarchaeota in Hydrothermal Sediment.</title>
        <authorList>
            <person name="Zhou Z."/>
            <person name="Liu Y."/>
            <person name="Xu W."/>
            <person name="Pan J."/>
            <person name="Luo Z.H."/>
            <person name="Li M."/>
        </authorList>
    </citation>
    <scope>NUCLEOTIDE SEQUENCE [LARGE SCALE GENOMIC DNA]</scope>
    <source>
        <strain evidence="7">HyVt-323</strain>
    </source>
</reference>
<keyword evidence="2 4" id="KW-0479">Metal-binding</keyword>
<comment type="caution">
    <text evidence="7">The sequence shown here is derived from an EMBL/GenBank/DDBJ whole genome shotgun (WGS) entry which is preliminary data.</text>
</comment>
<gene>
    <name evidence="7" type="ORF">ENH63_11255</name>
</gene>
<feature type="domain" description="Cytochrome c" evidence="6">
    <location>
        <begin position="316"/>
        <end position="419"/>
    </location>
</feature>
<evidence type="ECO:0000256" key="2">
    <source>
        <dbReference type="ARBA" id="ARBA00022723"/>
    </source>
</evidence>
<dbReference type="PANTHER" id="PTHR30600">
    <property type="entry name" value="CYTOCHROME C PEROXIDASE-RELATED"/>
    <property type="match status" value="1"/>
</dbReference>
<dbReference type="InterPro" id="IPR051395">
    <property type="entry name" value="Cytochrome_c_Peroxidase/MauG"/>
</dbReference>
<accession>A0A7V1BFT9</accession>
<evidence type="ECO:0000256" key="5">
    <source>
        <dbReference type="SAM" id="SignalP"/>
    </source>
</evidence>